<dbReference type="OrthoDB" id="9978173at2759"/>
<accession>A0A6A5UT27</accession>
<dbReference type="Pfam" id="PF14388">
    <property type="entry name" value="DUF4419"/>
    <property type="match status" value="1"/>
</dbReference>
<proteinExistence type="predicted"/>
<evidence type="ECO:0000313" key="2">
    <source>
        <dbReference type="EMBL" id="KAF1968131.1"/>
    </source>
</evidence>
<dbReference type="PANTHER" id="PTHR31252:SF11">
    <property type="entry name" value="DUF4419 DOMAIN-CONTAINING PROTEIN"/>
    <property type="match status" value="1"/>
</dbReference>
<reference evidence="2" key="1">
    <citation type="journal article" date="2020" name="Stud. Mycol.">
        <title>101 Dothideomycetes genomes: a test case for predicting lifestyles and emergence of pathogens.</title>
        <authorList>
            <person name="Haridas S."/>
            <person name="Albert R."/>
            <person name="Binder M."/>
            <person name="Bloem J."/>
            <person name="Labutti K."/>
            <person name="Salamov A."/>
            <person name="Andreopoulos B."/>
            <person name="Baker S."/>
            <person name="Barry K."/>
            <person name="Bills G."/>
            <person name="Bluhm B."/>
            <person name="Cannon C."/>
            <person name="Castanera R."/>
            <person name="Culley D."/>
            <person name="Daum C."/>
            <person name="Ezra D."/>
            <person name="Gonzalez J."/>
            <person name="Henrissat B."/>
            <person name="Kuo A."/>
            <person name="Liang C."/>
            <person name="Lipzen A."/>
            <person name="Lutzoni F."/>
            <person name="Magnuson J."/>
            <person name="Mondo S."/>
            <person name="Nolan M."/>
            <person name="Ohm R."/>
            <person name="Pangilinan J."/>
            <person name="Park H.-J."/>
            <person name="Ramirez L."/>
            <person name="Alfaro M."/>
            <person name="Sun H."/>
            <person name="Tritt A."/>
            <person name="Yoshinaga Y."/>
            <person name="Zwiers L.-H."/>
            <person name="Turgeon B."/>
            <person name="Goodwin S."/>
            <person name="Spatafora J."/>
            <person name="Crous P."/>
            <person name="Grigoriev I."/>
        </authorList>
    </citation>
    <scope>NUCLEOTIDE SEQUENCE</scope>
    <source>
        <strain evidence="2">CBS 107.79</strain>
    </source>
</reference>
<dbReference type="InterPro" id="IPR025533">
    <property type="entry name" value="DUF4419"/>
</dbReference>
<sequence length="365" mass="40828">MPVTVYPSSNPAAPWEIRKANTDKDLLPQSEQRKNKEIIRSSILSADYAEKHITSSSNVEFAVLAKFLEDMIQANVKTPDLQAWIMPSFSTTTECDRAVASILIMGAMQEYFGLRMTMVCGLPSVTLLGERNDWENILQRLDMLHKFGDEPAAFAQLLRPVIRSLIESFDSEPTASVLEFWGRIAHHESGGSGPSYLSGWIAAFCFWDKKGWLMNRRAWYEKVLGKDHKQALEGESVPEYGKVDIEDILNGYASVPVKINDNRKEYFTQVIAGSIGIQAFNQMDFRESLSGEASSTIKNKSETTIPNGDVTTGTQGAATAAPSYESADTELILDSCRPLTGWILYHTNTPEDGHMENDEQERWII</sequence>
<dbReference type="Proteomes" id="UP000800036">
    <property type="component" value="Unassembled WGS sequence"/>
</dbReference>
<keyword evidence="3" id="KW-1185">Reference proteome</keyword>
<organism evidence="2 3">
    <name type="scientific">Bimuria novae-zelandiae CBS 107.79</name>
    <dbReference type="NCBI Taxonomy" id="1447943"/>
    <lineage>
        <taxon>Eukaryota</taxon>
        <taxon>Fungi</taxon>
        <taxon>Dikarya</taxon>
        <taxon>Ascomycota</taxon>
        <taxon>Pezizomycotina</taxon>
        <taxon>Dothideomycetes</taxon>
        <taxon>Pleosporomycetidae</taxon>
        <taxon>Pleosporales</taxon>
        <taxon>Massarineae</taxon>
        <taxon>Didymosphaeriaceae</taxon>
        <taxon>Bimuria</taxon>
    </lineage>
</organism>
<dbReference type="EMBL" id="ML976724">
    <property type="protein sequence ID" value="KAF1968131.1"/>
    <property type="molecule type" value="Genomic_DNA"/>
</dbReference>
<name>A0A6A5UT27_9PLEO</name>
<protein>
    <recommendedName>
        <fullName evidence="4">DUF4419 domain-containing protein</fullName>
    </recommendedName>
</protein>
<feature type="region of interest" description="Disordered" evidence="1">
    <location>
        <begin position="295"/>
        <end position="322"/>
    </location>
</feature>
<evidence type="ECO:0000256" key="1">
    <source>
        <dbReference type="SAM" id="MobiDB-lite"/>
    </source>
</evidence>
<feature type="compositionally biased region" description="Polar residues" evidence="1">
    <location>
        <begin position="295"/>
        <end position="310"/>
    </location>
</feature>
<feature type="compositionally biased region" description="Low complexity" evidence="1">
    <location>
        <begin position="311"/>
        <end position="321"/>
    </location>
</feature>
<gene>
    <name evidence="2" type="ORF">BU23DRAFT_602436</name>
</gene>
<dbReference type="PANTHER" id="PTHR31252">
    <property type="entry name" value="DUF4419 DOMAIN-CONTAINING PROTEIN"/>
    <property type="match status" value="1"/>
</dbReference>
<dbReference type="AlphaFoldDB" id="A0A6A5UT27"/>
<evidence type="ECO:0008006" key="4">
    <source>
        <dbReference type="Google" id="ProtNLM"/>
    </source>
</evidence>
<evidence type="ECO:0000313" key="3">
    <source>
        <dbReference type="Proteomes" id="UP000800036"/>
    </source>
</evidence>